<keyword evidence="2" id="KW-1185">Reference proteome</keyword>
<name>A0A0F5QFS3_9HYPH</name>
<dbReference type="AlphaFoldDB" id="A0A0F5QFS3"/>
<sequence>MHGGPAEGQPIVFQDGYTEKGRPMYCAVMPGFINLQESPAGFSGDGRTAIANLRAAIAKAEGRS</sequence>
<evidence type="ECO:0000313" key="1">
    <source>
        <dbReference type="EMBL" id="KKC39548.1"/>
    </source>
</evidence>
<protein>
    <submittedName>
        <fullName evidence="1">Uncharacterized protein</fullName>
    </submittedName>
</protein>
<accession>A0A0F5QFS3</accession>
<organism evidence="1 2">
    <name type="scientific">Devosia epidermidihirudinis</name>
    <dbReference type="NCBI Taxonomy" id="1293439"/>
    <lineage>
        <taxon>Bacteria</taxon>
        <taxon>Pseudomonadati</taxon>
        <taxon>Pseudomonadota</taxon>
        <taxon>Alphaproteobacteria</taxon>
        <taxon>Hyphomicrobiales</taxon>
        <taxon>Devosiaceae</taxon>
        <taxon>Devosia</taxon>
    </lineage>
</organism>
<dbReference type="Proteomes" id="UP000033411">
    <property type="component" value="Unassembled WGS sequence"/>
</dbReference>
<dbReference type="PATRIC" id="fig|1293439.3.peg.564"/>
<gene>
    <name evidence="1" type="ORF">WH87_04990</name>
</gene>
<proteinExistence type="predicted"/>
<dbReference type="EMBL" id="LANJ01000011">
    <property type="protein sequence ID" value="KKC39548.1"/>
    <property type="molecule type" value="Genomic_DNA"/>
</dbReference>
<reference evidence="1 2" key="1">
    <citation type="submission" date="2015-03" db="EMBL/GenBank/DDBJ databases">
        <authorList>
            <person name="Lepp D."/>
            <person name="Hassan Y.I."/>
            <person name="Li X.-Z."/>
            <person name="Zhou T."/>
        </authorList>
    </citation>
    <scope>NUCLEOTIDE SEQUENCE [LARGE SCALE GENOMIC DNA]</scope>
    <source>
        <strain evidence="1 2">E84</strain>
    </source>
</reference>
<evidence type="ECO:0000313" key="2">
    <source>
        <dbReference type="Proteomes" id="UP000033411"/>
    </source>
</evidence>
<comment type="caution">
    <text evidence="1">The sequence shown here is derived from an EMBL/GenBank/DDBJ whole genome shotgun (WGS) entry which is preliminary data.</text>
</comment>
<dbReference type="STRING" id="1293439.WH87_04990"/>